<name>A0A5J6WYV5_9GAMM</name>
<dbReference type="KEGG" id="asim:FE240_10335"/>
<dbReference type="AlphaFoldDB" id="A0A5J6WYV5"/>
<sequence>MSTSSLHFPLIDERRLGEHLNGSLQQGDRADFRLWLSLLNPRIDEQPWIGEAPRSPEPAIDWRARFELPPRAALQGEDSLASQALGRMLHAGTLSDLRLALALWPAPLCAPTPMLPADVEDNVPPHARARLAGAVQEREGEVCDPVLLLKVVEGLSLAA</sequence>
<evidence type="ECO:0000313" key="1">
    <source>
        <dbReference type="EMBL" id="QFI55048.1"/>
    </source>
</evidence>
<accession>A0A5J6WYV5</accession>
<protein>
    <submittedName>
        <fullName evidence="1">Uncharacterized protein</fullName>
    </submittedName>
</protein>
<dbReference type="EMBL" id="CP040449">
    <property type="protein sequence ID" value="QFI55048.1"/>
    <property type="molecule type" value="Genomic_DNA"/>
</dbReference>
<organism evidence="1 2">
    <name type="scientific">Aeromonas simiae</name>
    <dbReference type="NCBI Taxonomy" id="218936"/>
    <lineage>
        <taxon>Bacteria</taxon>
        <taxon>Pseudomonadati</taxon>
        <taxon>Pseudomonadota</taxon>
        <taxon>Gammaproteobacteria</taxon>
        <taxon>Aeromonadales</taxon>
        <taxon>Aeromonadaceae</taxon>
        <taxon>Aeromonas</taxon>
    </lineage>
</organism>
<dbReference type="RefSeq" id="WP_193000726.1">
    <property type="nucleotide sequence ID" value="NZ_CP040449.1"/>
</dbReference>
<gene>
    <name evidence="1" type="ORF">FE240_10335</name>
</gene>
<dbReference type="Proteomes" id="UP000594034">
    <property type="component" value="Chromosome"/>
</dbReference>
<keyword evidence="2" id="KW-1185">Reference proteome</keyword>
<dbReference type="Pfam" id="PF11993">
    <property type="entry name" value="VC2046"/>
    <property type="match status" value="1"/>
</dbReference>
<evidence type="ECO:0000313" key="2">
    <source>
        <dbReference type="Proteomes" id="UP000594034"/>
    </source>
</evidence>
<dbReference type="InterPro" id="IPR021879">
    <property type="entry name" value="VC2046_fam"/>
</dbReference>
<reference evidence="1 2" key="1">
    <citation type="submission" date="2019-05" db="EMBL/GenBank/DDBJ databases">
        <title>OXA-830, a novel chromosomally encoded expanded-spectrum class D beta-lactamase in Aeromonas simiae.</title>
        <authorList>
            <person name="Zhou W."/>
            <person name="Chen Q."/>
        </authorList>
    </citation>
    <scope>NUCLEOTIDE SEQUENCE [LARGE SCALE GENOMIC DNA]</scope>
    <source>
        <strain evidence="1 2">A6</strain>
    </source>
</reference>
<proteinExistence type="predicted"/>